<reference evidence="2" key="2">
    <citation type="submission" date="2015-02" db="EMBL/GenBank/DDBJ databases">
        <title>Complete Genome Sequence of Pelosinus fermentans JBW45.</title>
        <authorList>
            <person name="De Leon K.B."/>
            <person name="Utturkar S.M."/>
            <person name="Camilleri L.B."/>
            <person name="Arkin A.P."/>
            <person name="Fields M.W."/>
            <person name="Brown S.D."/>
            <person name="Wall J.D."/>
        </authorList>
    </citation>
    <scope>NUCLEOTIDE SEQUENCE [LARGE SCALE GENOMIC DNA]</scope>
    <source>
        <strain evidence="2">JBW45</strain>
    </source>
</reference>
<evidence type="ECO:0000313" key="1">
    <source>
        <dbReference type="EMBL" id="AJQ26908.1"/>
    </source>
</evidence>
<organism evidence="1 2">
    <name type="scientific">Pelosinus fermentans JBW45</name>
    <dbReference type="NCBI Taxonomy" id="1192197"/>
    <lineage>
        <taxon>Bacteria</taxon>
        <taxon>Bacillati</taxon>
        <taxon>Bacillota</taxon>
        <taxon>Negativicutes</taxon>
        <taxon>Selenomonadales</taxon>
        <taxon>Sporomusaceae</taxon>
        <taxon>Pelosinus</taxon>
    </lineage>
</organism>
<dbReference type="OrthoDB" id="1628714at2"/>
<dbReference type="Proteomes" id="UP000005361">
    <property type="component" value="Chromosome"/>
</dbReference>
<evidence type="ECO:0000313" key="2">
    <source>
        <dbReference type="Proteomes" id="UP000005361"/>
    </source>
</evidence>
<dbReference type="EMBL" id="CP010978">
    <property type="protein sequence ID" value="AJQ26908.1"/>
    <property type="molecule type" value="Genomic_DNA"/>
</dbReference>
<sequence>MIVDLIANPDYRFLEDSYYATGGFKDGEYIVKRPRESVDNYNVRKQLSYYLNYVKPVIDSHVNPIFRTDASRDWGGRKENNGSNLFSLFYENVDTVKTKLPKFMKRAARIAKLHGAAFIVVDNVSDQPGSMAEVLKTRAFPYAYIVKPHQVTDYTVNKAGALTSITYTIAGDNSGSNGKSKEVWTWTQSTWKCSGQDTTEKTGPNLIHKVPVVVLLGAEADPGELKPQSEFYSIAKTNKRIYNLCSEIDEIITKQTFSILTYPMGPSADQDKVKEMLTGTENAVCYDGTVSNSPAYISPDSAPLEQLRLERKELVQEIYRMAQQSHVTGVETKASGVAKSWDFEQTNQTLADFANNCEAAEYGIAELFGLWTKAEVYYQSKYSDDFGIVDIVSELDGVGKALDLNIGGRFNTAVKKKAVDVYLNDLPEDEFDAVVDDIDATAKDETYKFDGDSVTSAVEILTAVASKAIAPEAAVIMMQAFFGMTEEIAKSLLAAQEKVIGLGGEANATNQTPVPATTTQVA</sequence>
<accession>I9NM79</accession>
<dbReference type="AlphaFoldDB" id="I9NM79"/>
<protein>
    <submittedName>
        <fullName evidence="1">Uncharacterized protein</fullName>
    </submittedName>
</protein>
<proteinExistence type="predicted"/>
<name>I9NM79_9FIRM</name>
<reference evidence="1 2" key="1">
    <citation type="journal article" date="2015" name="Genome Announc.">
        <title>Complete Genome Sequence of Pelosinus fermentans JBW45, a Member of a Remarkably Competitive Group of Negativicutes in the Firmicutes Phylum.</title>
        <authorList>
            <person name="De Leon K.B."/>
            <person name="Utturkar S.M."/>
            <person name="Camilleri L.B."/>
            <person name="Elias D.A."/>
            <person name="Arkin A.P."/>
            <person name="Fields M.W."/>
            <person name="Brown S.D."/>
            <person name="Wall J.D."/>
        </authorList>
    </citation>
    <scope>NUCLEOTIDE SEQUENCE [LARGE SCALE GENOMIC DNA]</scope>
    <source>
        <strain evidence="1 2">JBW45</strain>
    </source>
</reference>
<gene>
    <name evidence="1" type="ORF">JBW_01558</name>
</gene>
<dbReference type="STRING" id="1192197.JBW_01558"/>
<dbReference type="HOGENOM" id="CLU_583466_0_0_9"/>
<dbReference type="KEGG" id="pft:JBW_01558"/>
<dbReference type="RefSeq" id="WP_007959704.1">
    <property type="nucleotide sequence ID" value="NZ_CP010978.1"/>
</dbReference>